<gene>
    <name evidence="2" type="ORF">CBR64_05745</name>
</gene>
<evidence type="ECO:0000313" key="3">
    <source>
        <dbReference type="Proteomes" id="UP000196228"/>
    </source>
</evidence>
<evidence type="ECO:0008006" key="4">
    <source>
        <dbReference type="Google" id="ProtNLM"/>
    </source>
</evidence>
<keyword evidence="1" id="KW-1133">Transmembrane helix</keyword>
<proteinExistence type="predicted"/>
<keyword evidence="1" id="KW-0812">Transmembrane</keyword>
<dbReference type="OrthoDB" id="3716589at2"/>
<feature type="transmembrane region" description="Helical" evidence="1">
    <location>
        <begin position="314"/>
        <end position="341"/>
    </location>
</feature>
<reference evidence="2 3" key="1">
    <citation type="submission" date="2017-05" db="EMBL/GenBank/DDBJ databases">
        <authorList>
            <person name="Song R."/>
            <person name="Chenine A.L."/>
            <person name="Ruprecht R.M."/>
        </authorList>
    </citation>
    <scope>NUCLEOTIDE SEQUENCE [LARGE SCALE GENOMIC DNA]</scope>
    <source>
        <strain evidence="2 3">PSBB019</strain>
    </source>
</reference>
<dbReference type="KEGG" id="cceu:CBR64_05745"/>
<dbReference type="AlphaFoldDB" id="A0A1Y0HU72"/>
<evidence type="ECO:0000256" key="1">
    <source>
        <dbReference type="SAM" id="Phobius"/>
    </source>
</evidence>
<protein>
    <recommendedName>
        <fullName evidence="4">ABC transporter permease</fullName>
    </recommendedName>
</protein>
<accession>A0A1Y0HU72</accession>
<dbReference type="EMBL" id="CP021383">
    <property type="protein sequence ID" value="ARU51066.1"/>
    <property type="molecule type" value="Genomic_DNA"/>
</dbReference>
<organism evidence="2 3">
    <name type="scientific">Cellulosimicrobium cellulans</name>
    <name type="common">Arthrobacter luteus</name>
    <dbReference type="NCBI Taxonomy" id="1710"/>
    <lineage>
        <taxon>Bacteria</taxon>
        <taxon>Bacillati</taxon>
        <taxon>Actinomycetota</taxon>
        <taxon>Actinomycetes</taxon>
        <taxon>Micrococcales</taxon>
        <taxon>Promicromonosporaceae</taxon>
        <taxon>Cellulosimicrobium</taxon>
    </lineage>
</organism>
<keyword evidence="1" id="KW-0472">Membrane</keyword>
<name>A0A1Y0HU72_CELCE</name>
<dbReference type="Proteomes" id="UP000196228">
    <property type="component" value="Chromosome"/>
</dbReference>
<dbReference type="RefSeq" id="WP_087470119.1">
    <property type="nucleotide sequence ID" value="NZ_CP021383.1"/>
</dbReference>
<feature type="transmembrane region" description="Helical" evidence="1">
    <location>
        <begin position="244"/>
        <end position="261"/>
    </location>
</feature>
<sequence>MRLRSILRETWRNTSTGTARSVTLALVLTGLVVIASSAEISTVAALERQAAAFRAAGASVLTISAPGRVDGARCESLRDLPGVHAAGALTLRPGESVAAVALPGAPMPVADASPGFASVVGATTDGGPGLILAADAATTLGTTVGDRLATTTGASRLAGTYVYPRDGRRDGYGYLAVGVTGTDAPFDECWVEAWPLTMDLNPLLFTVLRPGGDADDVPQVQQLNPTLGAEFDGAGLYRERVTRFGGLLVGLVAAVVAFVAVRARRVELATALHDGMRRRDLWTIVALESTLWTAPATAVGMALSLAWFGRDGDLLVGAVLGTRVVLSVLVGGATGVVVALATTRERHLFAYAKDR</sequence>
<feature type="transmembrane region" description="Helical" evidence="1">
    <location>
        <begin position="281"/>
        <end position="308"/>
    </location>
</feature>
<evidence type="ECO:0000313" key="2">
    <source>
        <dbReference type="EMBL" id="ARU51066.1"/>
    </source>
</evidence>